<dbReference type="AlphaFoldDB" id="A0A0K0XV52"/>
<organism evidence="1 2">
    <name type="scientific">Wenzhouxiangella marina</name>
    <dbReference type="NCBI Taxonomy" id="1579979"/>
    <lineage>
        <taxon>Bacteria</taxon>
        <taxon>Pseudomonadati</taxon>
        <taxon>Pseudomonadota</taxon>
        <taxon>Gammaproteobacteria</taxon>
        <taxon>Chromatiales</taxon>
        <taxon>Wenzhouxiangellaceae</taxon>
        <taxon>Wenzhouxiangella</taxon>
    </lineage>
</organism>
<evidence type="ECO:0000313" key="2">
    <source>
        <dbReference type="Proteomes" id="UP000066624"/>
    </source>
</evidence>
<evidence type="ECO:0000313" key="1">
    <source>
        <dbReference type="EMBL" id="AKS41589.1"/>
    </source>
</evidence>
<keyword evidence="2" id="KW-1185">Reference proteome</keyword>
<dbReference type="Gene3D" id="2.160.20.10">
    <property type="entry name" value="Single-stranded right-handed beta-helix, Pectin lyase-like"/>
    <property type="match status" value="1"/>
</dbReference>
<proteinExistence type="predicted"/>
<dbReference type="InterPro" id="IPR011050">
    <property type="entry name" value="Pectin_lyase_fold/virulence"/>
</dbReference>
<dbReference type="EMBL" id="CP012154">
    <property type="protein sequence ID" value="AKS41589.1"/>
    <property type="molecule type" value="Genomic_DNA"/>
</dbReference>
<dbReference type="SUPFAM" id="SSF51126">
    <property type="entry name" value="Pectin lyase-like"/>
    <property type="match status" value="1"/>
</dbReference>
<dbReference type="InterPro" id="IPR059226">
    <property type="entry name" value="Choice_anch_Q_dom"/>
</dbReference>
<protein>
    <submittedName>
        <fullName evidence="1">Uncharacterized protein</fullName>
    </submittedName>
</protein>
<dbReference type="STRING" id="1579979.WM2015_1215"/>
<dbReference type="KEGG" id="wma:WM2015_1215"/>
<dbReference type="InterPro" id="IPR012334">
    <property type="entry name" value="Pectin_lyas_fold"/>
</dbReference>
<gene>
    <name evidence="1" type="ORF">WM2015_1215</name>
</gene>
<dbReference type="Proteomes" id="UP000066624">
    <property type="component" value="Chromosome"/>
</dbReference>
<reference evidence="1 2" key="1">
    <citation type="submission" date="2015-07" db="EMBL/GenBank/DDBJ databases">
        <authorList>
            <person name="Noorani M."/>
        </authorList>
    </citation>
    <scope>NUCLEOTIDE SEQUENCE [LARGE SCALE GENOMIC DNA]</scope>
    <source>
        <strain evidence="1 2">KCTC 42284</strain>
    </source>
</reference>
<accession>A0A0K0XV52</accession>
<name>A0A0K0XV52_9GAMM</name>
<sequence length="498" mass="53122">MRCHLLMKCLLVGLLLLRVSAANSATWWVATDGSDATGDGSQGSPWASITHAVDQASGGDEVIVRPGTYNGRQSLRVEFETPVLVRSEIPYAARLRHDSGAALIAYTGRNVIVEGFDIAHAPNNTGALVIQIQDLLGAENGSGDGSDPVVSDIVLRNNIIHSSTNNDLLKINNGAERIRVEGNLFFNQSGSDEHIDINSVIDVVVEDNVFMNTSARPSTSSFVVIKDSNGSEDSVLGAQQIIVRRNVFLNWYGNGGQGFLRLGEDGTPNFEVIDALIENNLMLGNSPHLMRSPLTIQGSRDVVFRNNTLHGDMPSRSFAGRLIAGPDNPRNQNLLFINNVYADPTGSMGSEAFAGVDLFDAPADQTDSATLDRNLYYNGGLAIPVDAGQFLDFNDDARAIVADPGLADPAALVPPVWDGTDFADGSNSIRGVFVRLVERFATPADGSPLIDAADPAASPTEDILGSPRDAAPDLGALEWGAAEGLLFRDRFEASALRP</sequence>
<dbReference type="NCBIfam" id="NF041518">
    <property type="entry name" value="choice_anch_Q"/>
    <property type="match status" value="1"/>
</dbReference>